<dbReference type="InterPro" id="IPR005119">
    <property type="entry name" value="LysR_subst-bd"/>
</dbReference>
<evidence type="ECO:0000313" key="7">
    <source>
        <dbReference type="Proteomes" id="UP000295560"/>
    </source>
</evidence>
<evidence type="ECO:0000256" key="2">
    <source>
        <dbReference type="ARBA" id="ARBA00023015"/>
    </source>
</evidence>
<dbReference type="InterPro" id="IPR036388">
    <property type="entry name" value="WH-like_DNA-bd_sf"/>
</dbReference>
<reference evidence="6 7" key="1">
    <citation type="submission" date="2019-03" db="EMBL/GenBank/DDBJ databases">
        <title>Sequencing the genomes of 1000 actinobacteria strains.</title>
        <authorList>
            <person name="Klenk H.-P."/>
        </authorList>
    </citation>
    <scope>NUCLEOTIDE SEQUENCE [LARGE SCALE GENOMIC DNA]</scope>
    <source>
        <strain evidence="6 7">DSM 44969</strain>
    </source>
</reference>
<dbReference type="Gene3D" id="1.10.10.10">
    <property type="entry name" value="Winged helix-like DNA-binding domain superfamily/Winged helix DNA-binding domain"/>
    <property type="match status" value="1"/>
</dbReference>
<evidence type="ECO:0000259" key="5">
    <source>
        <dbReference type="PROSITE" id="PS50931"/>
    </source>
</evidence>
<dbReference type="Pfam" id="PF03466">
    <property type="entry name" value="LysR_substrate"/>
    <property type="match status" value="1"/>
</dbReference>
<feature type="domain" description="HTH lysR-type" evidence="5">
    <location>
        <begin position="2"/>
        <end position="59"/>
    </location>
</feature>
<dbReference type="GO" id="GO:0003700">
    <property type="term" value="F:DNA-binding transcription factor activity"/>
    <property type="evidence" value="ECO:0007669"/>
    <property type="project" value="InterPro"/>
</dbReference>
<comment type="caution">
    <text evidence="6">The sequence shown here is derived from an EMBL/GenBank/DDBJ whole genome shotgun (WGS) entry which is preliminary data.</text>
</comment>
<keyword evidence="7" id="KW-1185">Reference proteome</keyword>
<dbReference type="GO" id="GO:0003677">
    <property type="term" value="F:DNA binding"/>
    <property type="evidence" value="ECO:0007669"/>
    <property type="project" value="UniProtKB-KW"/>
</dbReference>
<keyword evidence="4" id="KW-0804">Transcription</keyword>
<comment type="similarity">
    <text evidence="1">Belongs to the LysR transcriptional regulatory family.</text>
</comment>
<dbReference type="InterPro" id="IPR000847">
    <property type="entry name" value="LysR_HTH_N"/>
</dbReference>
<organism evidence="6 7">
    <name type="scientific">Pseudonocardia endophytica</name>
    <dbReference type="NCBI Taxonomy" id="401976"/>
    <lineage>
        <taxon>Bacteria</taxon>
        <taxon>Bacillati</taxon>
        <taxon>Actinomycetota</taxon>
        <taxon>Actinomycetes</taxon>
        <taxon>Pseudonocardiales</taxon>
        <taxon>Pseudonocardiaceae</taxon>
        <taxon>Pseudonocardia</taxon>
    </lineage>
</organism>
<dbReference type="SUPFAM" id="SSF53850">
    <property type="entry name" value="Periplasmic binding protein-like II"/>
    <property type="match status" value="1"/>
</dbReference>
<dbReference type="GO" id="GO:0032993">
    <property type="term" value="C:protein-DNA complex"/>
    <property type="evidence" value="ECO:0007669"/>
    <property type="project" value="TreeGrafter"/>
</dbReference>
<gene>
    <name evidence="6" type="ORF">EV378_0017</name>
</gene>
<dbReference type="InterPro" id="IPR036390">
    <property type="entry name" value="WH_DNA-bd_sf"/>
</dbReference>
<keyword evidence="2" id="KW-0805">Transcription regulation</keyword>
<dbReference type="Pfam" id="PF00126">
    <property type="entry name" value="HTH_1"/>
    <property type="match status" value="1"/>
</dbReference>
<dbReference type="PANTHER" id="PTHR30346">
    <property type="entry name" value="TRANSCRIPTIONAL DUAL REGULATOR HCAR-RELATED"/>
    <property type="match status" value="1"/>
</dbReference>
<dbReference type="EMBL" id="SMFZ01000001">
    <property type="protein sequence ID" value="TCK24246.1"/>
    <property type="molecule type" value="Genomic_DNA"/>
</dbReference>
<dbReference type="AlphaFoldDB" id="A0A4V2PID6"/>
<evidence type="ECO:0000313" key="6">
    <source>
        <dbReference type="EMBL" id="TCK24246.1"/>
    </source>
</evidence>
<dbReference type="Gene3D" id="3.40.190.10">
    <property type="entry name" value="Periplasmic binding protein-like II"/>
    <property type="match status" value="2"/>
</dbReference>
<dbReference type="SUPFAM" id="SSF46785">
    <property type="entry name" value="Winged helix' DNA-binding domain"/>
    <property type="match status" value="1"/>
</dbReference>
<dbReference type="Proteomes" id="UP000295560">
    <property type="component" value="Unassembled WGS sequence"/>
</dbReference>
<evidence type="ECO:0000256" key="4">
    <source>
        <dbReference type="ARBA" id="ARBA00023163"/>
    </source>
</evidence>
<dbReference type="RefSeq" id="WP_132420621.1">
    <property type="nucleotide sequence ID" value="NZ_SMFZ01000001.1"/>
</dbReference>
<dbReference type="PANTHER" id="PTHR30346:SF29">
    <property type="entry name" value="LYSR SUBSTRATE-BINDING"/>
    <property type="match status" value="1"/>
</dbReference>
<accession>A0A4V2PID6</accession>
<evidence type="ECO:0000256" key="1">
    <source>
        <dbReference type="ARBA" id="ARBA00009437"/>
    </source>
</evidence>
<dbReference type="OrthoDB" id="4131546at2"/>
<evidence type="ECO:0000256" key="3">
    <source>
        <dbReference type="ARBA" id="ARBA00023125"/>
    </source>
</evidence>
<keyword evidence="3 6" id="KW-0238">DNA-binding</keyword>
<name>A0A4V2PID6_PSEEN</name>
<sequence length="307" mass="32349">MIEWGRLRVFGAVAEHGSVGAAAAALHITGPAVTQQLRKLERETGHRLVEPDGRGIRLTAAGHVLAGYAGSVAESVADAGRDLAALRDEAVGPLRIGAVASALRALLPAALRSLAAEHPRLVPTVRDGEVVDLLPALRSRDLDAVLLESWDDLPARLPPGVRTWDVDTEEALLAVSAGHGLAGSDRVQLSATDGEIWVSCPSGTESYEALVQVLRESGVEPEVRYRVADFTTHLRLVAAGMAVAIVPRGALDPIPEGVALRPCSPPVRRTLAVAVRENDDTPGLRAFRDAVVRAARERNRAPGPAGT</sequence>
<protein>
    <submittedName>
        <fullName evidence="6">DNA-binding transcriptional LysR family regulator</fullName>
    </submittedName>
</protein>
<proteinExistence type="inferred from homology"/>
<dbReference type="PROSITE" id="PS50931">
    <property type="entry name" value="HTH_LYSR"/>
    <property type="match status" value="1"/>
</dbReference>